<proteinExistence type="predicted"/>
<keyword evidence="3" id="KW-1185">Reference proteome</keyword>
<sequence>MKIIKYLNTIAIGIPIFILMFGIINEGALMLSAISTILTGFIQLILGIILLFKFKENIHYKIYFISVILFFALWIWNPTINKVDYFTYTLIYIPPILAIYLSTLIYKTPNK</sequence>
<organism evidence="2 3">
    <name type="scientific">Flavobacterium helocola</name>
    <dbReference type="NCBI Taxonomy" id="3139139"/>
    <lineage>
        <taxon>Bacteria</taxon>
        <taxon>Pseudomonadati</taxon>
        <taxon>Bacteroidota</taxon>
        <taxon>Flavobacteriia</taxon>
        <taxon>Flavobacteriales</taxon>
        <taxon>Flavobacteriaceae</taxon>
        <taxon>Flavobacterium</taxon>
    </lineage>
</organism>
<name>A0ABU9I609_9FLAO</name>
<keyword evidence="1" id="KW-0812">Transmembrane</keyword>
<keyword evidence="1" id="KW-0472">Membrane</keyword>
<dbReference type="Proteomes" id="UP001393056">
    <property type="component" value="Unassembled WGS sequence"/>
</dbReference>
<dbReference type="RefSeq" id="WP_341682850.1">
    <property type="nucleotide sequence ID" value="NZ_JBBYHT010000003.1"/>
</dbReference>
<protein>
    <submittedName>
        <fullName evidence="2">Uncharacterized protein</fullName>
    </submittedName>
</protein>
<accession>A0ABU9I609</accession>
<dbReference type="EMBL" id="JBBYHT010000003">
    <property type="protein sequence ID" value="MEL1247849.1"/>
    <property type="molecule type" value="Genomic_DNA"/>
</dbReference>
<keyword evidence="1" id="KW-1133">Transmembrane helix</keyword>
<gene>
    <name evidence="2" type="ORF">AAEO58_07315</name>
</gene>
<feature type="transmembrane region" description="Helical" evidence="1">
    <location>
        <begin position="85"/>
        <end position="106"/>
    </location>
</feature>
<feature type="transmembrane region" description="Helical" evidence="1">
    <location>
        <begin position="7"/>
        <end position="24"/>
    </location>
</feature>
<comment type="caution">
    <text evidence="2">The sequence shown here is derived from an EMBL/GenBank/DDBJ whole genome shotgun (WGS) entry which is preliminary data.</text>
</comment>
<evidence type="ECO:0000313" key="2">
    <source>
        <dbReference type="EMBL" id="MEL1247849.1"/>
    </source>
</evidence>
<reference evidence="2 3" key="1">
    <citation type="submission" date="2024-04" db="EMBL/GenBank/DDBJ databases">
        <title>Flavobacterium sp. DGU41 16S ribosomal RNA gene Genome sequencing and assembly.</title>
        <authorList>
            <person name="Park S."/>
        </authorList>
    </citation>
    <scope>NUCLEOTIDE SEQUENCE [LARGE SCALE GENOMIC DNA]</scope>
    <source>
        <strain evidence="2 3">DGU41</strain>
    </source>
</reference>
<feature type="transmembrane region" description="Helical" evidence="1">
    <location>
        <begin position="62"/>
        <end position="79"/>
    </location>
</feature>
<evidence type="ECO:0000256" key="1">
    <source>
        <dbReference type="SAM" id="Phobius"/>
    </source>
</evidence>
<evidence type="ECO:0000313" key="3">
    <source>
        <dbReference type="Proteomes" id="UP001393056"/>
    </source>
</evidence>
<feature type="transmembrane region" description="Helical" evidence="1">
    <location>
        <begin position="30"/>
        <end position="50"/>
    </location>
</feature>